<keyword evidence="2" id="KW-0472">Membrane</keyword>
<feature type="compositionally biased region" description="Basic and acidic residues" evidence="1">
    <location>
        <begin position="112"/>
        <end position="122"/>
    </location>
</feature>
<protein>
    <submittedName>
        <fullName evidence="4">Uncharacterized protein</fullName>
    </submittedName>
</protein>
<evidence type="ECO:0000313" key="4">
    <source>
        <dbReference type="WBParaSite" id="Csp11.Scaffold629.g9458.t1"/>
    </source>
</evidence>
<keyword evidence="3" id="KW-1185">Reference proteome</keyword>
<dbReference type="Proteomes" id="UP000095282">
    <property type="component" value="Unplaced"/>
</dbReference>
<accession>A0A1I7UHR7</accession>
<feature type="compositionally biased region" description="Basic and acidic residues" evidence="1">
    <location>
        <begin position="139"/>
        <end position="154"/>
    </location>
</feature>
<keyword evidence="2" id="KW-0812">Transmembrane</keyword>
<sequence>MPVADSLILFQNLFLFFIVVIPALISCKGKKAAKKNSKGSAETAERKSKSPSAEVASSQAGGTKEEAKKEGANESKEGDKKDEEKKDEEKKDDEKKEPSKEATSQKPFPVFEMKEIEVDKKEKIKKGFYQQKSDEDDTLEKVDSLHVEQSEKTKRSQKKKNKK</sequence>
<dbReference type="AlphaFoldDB" id="A0A1I7UHR7"/>
<organism evidence="3 4">
    <name type="scientific">Caenorhabditis tropicalis</name>
    <dbReference type="NCBI Taxonomy" id="1561998"/>
    <lineage>
        <taxon>Eukaryota</taxon>
        <taxon>Metazoa</taxon>
        <taxon>Ecdysozoa</taxon>
        <taxon>Nematoda</taxon>
        <taxon>Chromadorea</taxon>
        <taxon>Rhabditida</taxon>
        <taxon>Rhabditina</taxon>
        <taxon>Rhabditomorpha</taxon>
        <taxon>Rhabditoidea</taxon>
        <taxon>Rhabditidae</taxon>
        <taxon>Peloderinae</taxon>
        <taxon>Caenorhabditis</taxon>
    </lineage>
</organism>
<dbReference type="WBParaSite" id="Csp11.Scaffold629.g9458.t1">
    <property type="protein sequence ID" value="Csp11.Scaffold629.g9458.t1"/>
    <property type="gene ID" value="Csp11.Scaffold629.g9458"/>
</dbReference>
<dbReference type="eggNOG" id="ENOG502SEQZ">
    <property type="taxonomic scope" value="Eukaryota"/>
</dbReference>
<proteinExistence type="predicted"/>
<name>A0A1I7UHR7_9PELO</name>
<feature type="transmembrane region" description="Helical" evidence="2">
    <location>
        <begin position="6"/>
        <end position="25"/>
    </location>
</feature>
<evidence type="ECO:0000256" key="2">
    <source>
        <dbReference type="SAM" id="Phobius"/>
    </source>
</evidence>
<evidence type="ECO:0000313" key="3">
    <source>
        <dbReference type="Proteomes" id="UP000095282"/>
    </source>
</evidence>
<reference evidence="4" key="1">
    <citation type="submission" date="2016-11" db="UniProtKB">
        <authorList>
            <consortium name="WormBaseParasite"/>
        </authorList>
    </citation>
    <scope>IDENTIFICATION</scope>
</reference>
<feature type="region of interest" description="Disordered" evidence="1">
    <location>
        <begin position="29"/>
        <end position="163"/>
    </location>
</feature>
<keyword evidence="2" id="KW-1133">Transmembrane helix</keyword>
<evidence type="ECO:0000256" key="1">
    <source>
        <dbReference type="SAM" id="MobiDB-lite"/>
    </source>
</evidence>
<feature type="compositionally biased region" description="Basic and acidic residues" evidence="1">
    <location>
        <begin position="63"/>
        <end position="100"/>
    </location>
</feature>